<dbReference type="GO" id="GO:0008233">
    <property type="term" value="F:peptidase activity"/>
    <property type="evidence" value="ECO:0007669"/>
    <property type="project" value="UniProtKB-KW"/>
</dbReference>
<evidence type="ECO:0000313" key="1">
    <source>
        <dbReference type="EMBL" id="MDI5891478.1"/>
    </source>
</evidence>
<dbReference type="NCBIfam" id="TIGR00072">
    <property type="entry name" value="hydrog_prot"/>
    <property type="match status" value="1"/>
</dbReference>
<keyword evidence="2" id="KW-1185">Reference proteome</keyword>
<keyword evidence="1" id="KW-0378">Hydrolase</keyword>
<dbReference type="Pfam" id="PF01750">
    <property type="entry name" value="HycI"/>
    <property type="match status" value="1"/>
</dbReference>
<sequence>MTGPGIARQDGTAGRPGGHAYLFGLGSPHGGDRLGWLAAEWLGDALCERDDLTVVRLDQPVDLFLHAVTPRDRLLLVDAMRGQGPPGTLKVFAPAELPTPSARLSSHGLDLAGTLALVEALGLFRAGIRIIGIEMPADAGPEMTAPGLDKAQARRLHAAVLGWLDAR</sequence>
<proteinExistence type="predicted"/>
<dbReference type="RefSeq" id="WP_282735428.1">
    <property type="nucleotide sequence ID" value="NZ_JASCQP010000026.1"/>
</dbReference>
<dbReference type="SUPFAM" id="SSF53163">
    <property type="entry name" value="HybD-like"/>
    <property type="match status" value="1"/>
</dbReference>
<protein>
    <submittedName>
        <fullName evidence="1">Hydrogenase maturation protease</fullName>
    </submittedName>
</protein>
<dbReference type="InterPro" id="IPR000671">
    <property type="entry name" value="Peptidase_A31"/>
</dbReference>
<reference evidence="1 2" key="1">
    <citation type="submission" date="2023-04" db="EMBL/GenBank/DDBJ databases">
        <title>Halomonas strains isolated from rhizosphere soil.</title>
        <authorList>
            <person name="Xu L."/>
            <person name="Sun J.-Q."/>
        </authorList>
    </citation>
    <scope>NUCLEOTIDE SEQUENCE [LARGE SCALE GENOMIC DNA]</scope>
    <source>
        <strain evidence="1 2">LR5S20</strain>
    </source>
</reference>
<gene>
    <name evidence="1" type="ORF">QLQ83_10240</name>
</gene>
<organism evidence="1 2">
    <name type="scientific">Halomonas rhizosphaerae</name>
    <dbReference type="NCBI Taxonomy" id="3043296"/>
    <lineage>
        <taxon>Bacteria</taxon>
        <taxon>Pseudomonadati</taxon>
        <taxon>Pseudomonadota</taxon>
        <taxon>Gammaproteobacteria</taxon>
        <taxon>Oceanospirillales</taxon>
        <taxon>Halomonadaceae</taxon>
        <taxon>Halomonas</taxon>
    </lineage>
</organism>
<comment type="caution">
    <text evidence="1">The sequence shown here is derived from an EMBL/GenBank/DDBJ whole genome shotgun (WGS) entry which is preliminary data.</text>
</comment>
<dbReference type="InterPro" id="IPR023430">
    <property type="entry name" value="Pept_HybD-like_dom_sf"/>
</dbReference>
<evidence type="ECO:0000313" key="2">
    <source>
        <dbReference type="Proteomes" id="UP001225957"/>
    </source>
</evidence>
<dbReference type="GO" id="GO:0006508">
    <property type="term" value="P:proteolysis"/>
    <property type="evidence" value="ECO:0007669"/>
    <property type="project" value="UniProtKB-KW"/>
</dbReference>
<dbReference type="CDD" id="cd00518">
    <property type="entry name" value="H2MP"/>
    <property type="match status" value="1"/>
</dbReference>
<dbReference type="EMBL" id="JASCQP010000026">
    <property type="protein sequence ID" value="MDI5891478.1"/>
    <property type="molecule type" value="Genomic_DNA"/>
</dbReference>
<name>A0ABT6UZR6_9GAMM</name>
<keyword evidence="1" id="KW-0645">Protease</keyword>
<dbReference type="Proteomes" id="UP001225957">
    <property type="component" value="Unassembled WGS sequence"/>
</dbReference>
<dbReference type="Gene3D" id="3.40.50.1450">
    <property type="entry name" value="HybD-like"/>
    <property type="match status" value="1"/>
</dbReference>
<accession>A0ABT6UZR6</accession>